<feature type="compositionally biased region" description="Basic and acidic residues" evidence="3">
    <location>
        <begin position="116"/>
        <end position="130"/>
    </location>
</feature>
<feature type="compositionally biased region" description="Basic and acidic residues" evidence="3">
    <location>
        <begin position="155"/>
        <end position="178"/>
    </location>
</feature>
<reference evidence="4 5" key="1">
    <citation type="submission" date="2024-02" db="EMBL/GenBank/DDBJ databases">
        <title>Discinaceae phylogenomics.</title>
        <authorList>
            <person name="Dirks A.C."/>
            <person name="James T.Y."/>
        </authorList>
    </citation>
    <scope>NUCLEOTIDE SEQUENCE [LARGE SCALE GENOMIC DNA]</scope>
    <source>
        <strain evidence="4 5">ACD0624</strain>
    </source>
</reference>
<feature type="compositionally biased region" description="Basic and acidic residues" evidence="3">
    <location>
        <begin position="1"/>
        <end position="11"/>
    </location>
</feature>
<dbReference type="PANTHER" id="PTHR41805:SF1">
    <property type="entry name" value="RRNA-PROCESSING PROTEIN FYV7"/>
    <property type="match status" value="1"/>
</dbReference>
<feature type="region of interest" description="Disordered" evidence="3">
    <location>
        <begin position="1"/>
        <end position="24"/>
    </location>
</feature>
<evidence type="ECO:0000256" key="2">
    <source>
        <dbReference type="ARBA" id="ARBA00018780"/>
    </source>
</evidence>
<evidence type="ECO:0000256" key="3">
    <source>
        <dbReference type="SAM" id="MobiDB-lite"/>
    </source>
</evidence>
<evidence type="ECO:0000256" key="1">
    <source>
        <dbReference type="ARBA" id="ARBA00006800"/>
    </source>
</evidence>
<accession>A0ABR3GN01</accession>
<dbReference type="Pfam" id="PF08524">
    <property type="entry name" value="rRNA_processing"/>
    <property type="match status" value="1"/>
</dbReference>
<name>A0ABR3GN01_9PEZI</name>
<dbReference type="InterPro" id="IPR013730">
    <property type="entry name" value="Fyv7/TAP26"/>
</dbReference>
<feature type="region of interest" description="Disordered" evidence="3">
    <location>
        <begin position="79"/>
        <end position="214"/>
    </location>
</feature>
<dbReference type="PANTHER" id="PTHR41805">
    <property type="entry name" value="EXPRESSED PROTEIN"/>
    <property type="match status" value="1"/>
</dbReference>
<organism evidence="4 5">
    <name type="scientific">Discina gigas</name>
    <dbReference type="NCBI Taxonomy" id="1032678"/>
    <lineage>
        <taxon>Eukaryota</taxon>
        <taxon>Fungi</taxon>
        <taxon>Dikarya</taxon>
        <taxon>Ascomycota</taxon>
        <taxon>Pezizomycotina</taxon>
        <taxon>Pezizomycetes</taxon>
        <taxon>Pezizales</taxon>
        <taxon>Discinaceae</taxon>
        <taxon>Discina</taxon>
    </lineage>
</organism>
<evidence type="ECO:0000313" key="4">
    <source>
        <dbReference type="EMBL" id="KAL0637290.1"/>
    </source>
</evidence>
<proteinExistence type="inferred from homology"/>
<evidence type="ECO:0000313" key="5">
    <source>
        <dbReference type="Proteomes" id="UP001447188"/>
    </source>
</evidence>
<protein>
    <recommendedName>
        <fullName evidence="2">rRNA-processing protein FYV7</fullName>
    </recommendedName>
</protein>
<keyword evidence="5" id="KW-1185">Reference proteome</keyword>
<comment type="similarity">
    <text evidence="1">Belongs to the FYV7 family.</text>
</comment>
<sequence length="214" mass="24299">MAKEQVKDRPQKKGFSVGPANLPDGTYRRKIVKIKKALIHKAKVKKTFSKTIAKEESSTNIVHAAQANKYLEEAAVQKKREEEERAKLRKLTADAVDAAPPKEQMHPQRQAALEAPEAREAEQGRQEGTNRKWRPPKPKTSSFKREEEYAANIQAEHEAAAKEAEQKRKAHEHKERERQRRKKVMSARTGKGQQKLGRQGAMLLDKVKAQLGIS</sequence>
<dbReference type="Proteomes" id="UP001447188">
    <property type="component" value="Unassembled WGS sequence"/>
</dbReference>
<comment type="caution">
    <text evidence="4">The sequence shown here is derived from an EMBL/GenBank/DDBJ whole genome shotgun (WGS) entry which is preliminary data.</text>
</comment>
<gene>
    <name evidence="4" type="ORF">Q9L58_003774</name>
</gene>
<dbReference type="EMBL" id="JBBBZM010000037">
    <property type="protein sequence ID" value="KAL0637290.1"/>
    <property type="molecule type" value="Genomic_DNA"/>
</dbReference>